<dbReference type="InterPro" id="IPR050188">
    <property type="entry name" value="RluA_PseudoU_synthase"/>
</dbReference>
<dbReference type="PANTHER" id="PTHR21600:SF56">
    <property type="entry name" value="TRNA PSEUDOURIDINE SYNTHASE C"/>
    <property type="match status" value="1"/>
</dbReference>
<dbReference type="GO" id="GO:0003723">
    <property type="term" value="F:RNA binding"/>
    <property type="evidence" value="ECO:0007669"/>
    <property type="project" value="InterPro"/>
</dbReference>
<evidence type="ECO:0000256" key="1">
    <source>
        <dbReference type="ARBA" id="ARBA00022694"/>
    </source>
</evidence>
<dbReference type="GO" id="GO:0008033">
    <property type="term" value="P:tRNA processing"/>
    <property type="evidence" value="ECO:0007669"/>
    <property type="project" value="UniProtKB-KW"/>
</dbReference>
<evidence type="ECO:0000313" key="12">
    <source>
        <dbReference type="Proteomes" id="UP000238823"/>
    </source>
</evidence>
<keyword evidence="1" id="KW-0819">tRNA processing</keyword>
<keyword evidence="2 11" id="KW-0413">Isomerase</keyword>
<accession>A0A2S9YRX5</accession>
<dbReference type="PROSITE" id="PS01129">
    <property type="entry name" value="PSI_RLU"/>
    <property type="match status" value="1"/>
</dbReference>
<dbReference type="EC" id="5.4.99.26" evidence="5"/>
<dbReference type="InterPro" id="IPR020103">
    <property type="entry name" value="PsdUridine_synth_cat_dom_sf"/>
</dbReference>
<dbReference type="SUPFAM" id="SSF55120">
    <property type="entry name" value="Pseudouridine synthase"/>
    <property type="match status" value="1"/>
</dbReference>
<evidence type="ECO:0000256" key="5">
    <source>
        <dbReference type="ARBA" id="ARBA00038943"/>
    </source>
</evidence>
<dbReference type="Proteomes" id="UP000238823">
    <property type="component" value="Unassembled WGS sequence"/>
</dbReference>
<dbReference type="Gene3D" id="3.30.2350.10">
    <property type="entry name" value="Pseudouridine synthase"/>
    <property type="match status" value="1"/>
</dbReference>
<comment type="function">
    <text evidence="4">Responsible for synthesis of pseudouridine from uracil-65 in transfer RNAs.</text>
</comment>
<comment type="catalytic activity">
    <reaction evidence="3">
        <text>uridine(65) in tRNA = pseudouridine(65) in tRNA</text>
        <dbReference type="Rhea" id="RHEA:42536"/>
        <dbReference type="Rhea" id="RHEA-COMP:10103"/>
        <dbReference type="Rhea" id="RHEA-COMP:10104"/>
        <dbReference type="ChEBI" id="CHEBI:65314"/>
        <dbReference type="ChEBI" id="CHEBI:65315"/>
        <dbReference type="EC" id="5.4.99.26"/>
    </reaction>
</comment>
<evidence type="ECO:0000313" key="11">
    <source>
        <dbReference type="EMBL" id="PRQ07847.1"/>
    </source>
</evidence>
<evidence type="ECO:0000256" key="9">
    <source>
        <dbReference type="ARBA" id="ARBA00043049"/>
    </source>
</evidence>
<dbReference type="InterPro" id="IPR006145">
    <property type="entry name" value="PsdUridine_synth_RsuA/RluA"/>
</dbReference>
<evidence type="ECO:0000256" key="4">
    <source>
        <dbReference type="ARBA" id="ARBA00037670"/>
    </source>
</evidence>
<dbReference type="OrthoDB" id="128480at2"/>
<evidence type="ECO:0000256" key="6">
    <source>
        <dbReference type="ARBA" id="ARBA00040675"/>
    </source>
</evidence>
<comment type="caution">
    <text evidence="11">The sequence shown here is derived from an EMBL/GenBank/DDBJ whole genome shotgun (WGS) entry which is preliminary data.</text>
</comment>
<dbReference type="RefSeq" id="WP_106089437.1">
    <property type="nucleotide sequence ID" value="NZ_PVNL01000048.1"/>
</dbReference>
<dbReference type="InterPro" id="IPR006224">
    <property type="entry name" value="PsdUridine_synth_RluA-like_CS"/>
</dbReference>
<dbReference type="GO" id="GO:0160149">
    <property type="term" value="F:tRNA pseudouridine(65) synthase activity"/>
    <property type="evidence" value="ECO:0007669"/>
    <property type="project" value="UniProtKB-EC"/>
</dbReference>
<sequence>MPDALELVHRDPRLVAVNKPSGMLVHRGWANDDVVAVDLLHAQLGQRVWPLHRLDRGTSGVLLFALDVDTARQLSGAFERGEIHKRYLALVRGHAPEHALIDHGLRDVDDKQSERKPAQTRIRRLAEFERYSLVEAEPLTGRTHQIRRHLKHIAHPIIGDVRYGKGDHNRMFRERFGLHRLALHAAELRVADPSSTRELMIRAPVPADLCEPLERMGIAAAAVGV</sequence>
<dbReference type="GO" id="GO:0000455">
    <property type="term" value="P:enzyme-directed rRNA pseudouridine synthesis"/>
    <property type="evidence" value="ECO:0007669"/>
    <property type="project" value="TreeGrafter"/>
</dbReference>
<name>A0A2S9YRX5_9BACT</name>
<organism evidence="11 12">
    <name type="scientific">Enhygromyxa salina</name>
    <dbReference type="NCBI Taxonomy" id="215803"/>
    <lineage>
        <taxon>Bacteria</taxon>
        <taxon>Pseudomonadati</taxon>
        <taxon>Myxococcota</taxon>
        <taxon>Polyangia</taxon>
        <taxon>Nannocystales</taxon>
        <taxon>Nannocystaceae</taxon>
        <taxon>Enhygromyxa</taxon>
    </lineage>
</organism>
<proteinExistence type="predicted"/>
<feature type="domain" description="Pseudouridine synthase RsuA/RluA-like" evidence="10">
    <location>
        <begin position="14"/>
        <end position="152"/>
    </location>
</feature>
<dbReference type="Pfam" id="PF00849">
    <property type="entry name" value="PseudoU_synth_2"/>
    <property type="match status" value="1"/>
</dbReference>
<evidence type="ECO:0000256" key="7">
    <source>
        <dbReference type="ARBA" id="ARBA00041803"/>
    </source>
</evidence>
<dbReference type="PANTHER" id="PTHR21600">
    <property type="entry name" value="MITOCHONDRIAL RNA PSEUDOURIDINE SYNTHASE"/>
    <property type="match status" value="1"/>
</dbReference>
<reference evidence="11 12" key="1">
    <citation type="submission" date="2018-03" db="EMBL/GenBank/DDBJ databases">
        <title>Draft Genome Sequences of the Obligatory Marine Myxobacteria Enhygromyxa salina SWB007.</title>
        <authorList>
            <person name="Poehlein A."/>
            <person name="Moghaddam J.A."/>
            <person name="Harms H."/>
            <person name="Alanjari M."/>
            <person name="Koenig G.M."/>
            <person name="Daniel R."/>
            <person name="Schaeberle T.F."/>
        </authorList>
    </citation>
    <scope>NUCLEOTIDE SEQUENCE [LARGE SCALE GENOMIC DNA]</scope>
    <source>
        <strain evidence="11 12">SWB007</strain>
    </source>
</reference>
<dbReference type="AlphaFoldDB" id="A0A2S9YRX5"/>
<protein>
    <recommendedName>
        <fullName evidence="6">tRNA pseudouridine synthase C</fullName>
        <ecNumber evidence="5">5.4.99.26</ecNumber>
    </recommendedName>
    <alternativeName>
        <fullName evidence="8">tRNA pseudouridine(65) synthase</fullName>
    </alternativeName>
    <alternativeName>
        <fullName evidence="9">tRNA pseudouridylate synthase C</fullName>
    </alternativeName>
    <alternativeName>
        <fullName evidence="7">tRNA-uridine isomerase C</fullName>
    </alternativeName>
</protein>
<evidence type="ECO:0000259" key="10">
    <source>
        <dbReference type="Pfam" id="PF00849"/>
    </source>
</evidence>
<dbReference type="EMBL" id="PVNL01000048">
    <property type="protein sequence ID" value="PRQ07847.1"/>
    <property type="molecule type" value="Genomic_DNA"/>
</dbReference>
<evidence type="ECO:0000256" key="3">
    <source>
        <dbReference type="ARBA" id="ARBA00036607"/>
    </source>
</evidence>
<gene>
    <name evidence="11" type="primary">truC</name>
    <name evidence="11" type="ORF">ENSA7_24120</name>
</gene>
<evidence type="ECO:0000256" key="2">
    <source>
        <dbReference type="ARBA" id="ARBA00023235"/>
    </source>
</evidence>
<evidence type="ECO:0000256" key="8">
    <source>
        <dbReference type="ARBA" id="ARBA00041975"/>
    </source>
</evidence>